<accession>A0A8J8WAN4</accession>
<sequence length="129" mass="14143">MRGSFAGPSWQRVTALISPGPTATEGTNSNRLSNKMGKELESWCSKKQRNKLLEQAMFSALSHAAWVDVFVRYNTTIASSTAVERLFSQGSDIMKAKKKSLTSDNFERLVGLHEGEHGPAQNGTITRGL</sequence>
<dbReference type="AlphaFoldDB" id="A0A8J8WAN4"/>
<comment type="caution">
    <text evidence="1">The sequence shown here is derived from an EMBL/GenBank/DDBJ whole genome shotgun (WGS) entry which is preliminary data.</text>
</comment>
<reference evidence="1" key="1">
    <citation type="submission" date="2020-07" db="EMBL/GenBank/DDBJ databases">
        <title>The High-quality genome of the commercially important snow crab, Chionoecetes opilio.</title>
        <authorList>
            <person name="Jeong J.-H."/>
            <person name="Ryu S."/>
        </authorList>
    </citation>
    <scope>NUCLEOTIDE SEQUENCE</scope>
    <source>
        <strain evidence="1">MADBK_172401_WGS</strain>
        <tissue evidence="1">Digestive gland</tissue>
    </source>
</reference>
<evidence type="ECO:0000313" key="2">
    <source>
        <dbReference type="Proteomes" id="UP000770661"/>
    </source>
</evidence>
<dbReference type="EMBL" id="JACEEZ010025678">
    <property type="protein sequence ID" value="KAG0698462.1"/>
    <property type="molecule type" value="Genomic_DNA"/>
</dbReference>
<gene>
    <name evidence="1" type="ORF">GWK47_026041</name>
</gene>
<evidence type="ECO:0008006" key="3">
    <source>
        <dbReference type="Google" id="ProtNLM"/>
    </source>
</evidence>
<keyword evidence="2" id="KW-1185">Reference proteome</keyword>
<protein>
    <recommendedName>
        <fullName evidence="3">HAT C-terminal dimerisation domain-containing protein</fullName>
    </recommendedName>
</protein>
<evidence type="ECO:0000313" key="1">
    <source>
        <dbReference type="EMBL" id="KAG0698462.1"/>
    </source>
</evidence>
<organism evidence="1 2">
    <name type="scientific">Chionoecetes opilio</name>
    <name type="common">Atlantic snow crab</name>
    <name type="synonym">Cancer opilio</name>
    <dbReference type="NCBI Taxonomy" id="41210"/>
    <lineage>
        <taxon>Eukaryota</taxon>
        <taxon>Metazoa</taxon>
        <taxon>Ecdysozoa</taxon>
        <taxon>Arthropoda</taxon>
        <taxon>Crustacea</taxon>
        <taxon>Multicrustacea</taxon>
        <taxon>Malacostraca</taxon>
        <taxon>Eumalacostraca</taxon>
        <taxon>Eucarida</taxon>
        <taxon>Decapoda</taxon>
        <taxon>Pleocyemata</taxon>
        <taxon>Brachyura</taxon>
        <taxon>Eubrachyura</taxon>
        <taxon>Majoidea</taxon>
        <taxon>Majidae</taxon>
        <taxon>Chionoecetes</taxon>
    </lineage>
</organism>
<proteinExistence type="predicted"/>
<dbReference type="Proteomes" id="UP000770661">
    <property type="component" value="Unassembled WGS sequence"/>
</dbReference>
<name>A0A8J8WAN4_CHIOP</name>